<gene>
    <name evidence="2" type="ORF">CH063_07864</name>
</gene>
<organism evidence="2 3">
    <name type="scientific">Colletotrichum higginsianum (strain IMI 349063)</name>
    <name type="common">Crucifer anthracnose fungus</name>
    <dbReference type="NCBI Taxonomy" id="759273"/>
    <lineage>
        <taxon>Eukaryota</taxon>
        <taxon>Fungi</taxon>
        <taxon>Dikarya</taxon>
        <taxon>Ascomycota</taxon>
        <taxon>Pezizomycotina</taxon>
        <taxon>Sordariomycetes</taxon>
        <taxon>Hypocreomycetidae</taxon>
        <taxon>Glomerellales</taxon>
        <taxon>Glomerellaceae</taxon>
        <taxon>Colletotrichum</taxon>
        <taxon>Colletotrichum destructivum species complex</taxon>
    </lineage>
</organism>
<sequence>MTVWTEISVFQVSTLRILRTTTLAFGGSFNQLTYISILDGCIVRTSRNTLSGLVASSPLYDTLFISHVTRTANFRNHLFRSSCVSLSLSLVGFQLPSTISRASEGITSRTEADRSTQPAKTLVVDDKRPPGLSGVLDRRGRDIASRVDQLSNHRTYLGPLKHPPPRQALSHL</sequence>
<dbReference type="AlphaFoldDB" id="H1V7P9"/>
<protein>
    <submittedName>
        <fullName evidence="2">Uncharacterized protein</fullName>
    </submittedName>
</protein>
<dbReference type="HOGENOM" id="CLU_1555137_0_0_1"/>
<dbReference type="Proteomes" id="UP000007174">
    <property type="component" value="Unassembled WGS sequence"/>
</dbReference>
<evidence type="ECO:0000313" key="3">
    <source>
        <dbReference type="Proteomes" id="UP000007174"/>
    </source>
</evidence>
<evidence type="ECO:0000313" key="2">
    <source>
        <dbReference type="EMBL" id="CCF36251.1"/>
    </source>
</evidence>
<name>H1V7P9_COLHI</name>
<dbReference type="EMBL" id="CACQ02001898">
    <property type="protein sequence ID" value="CCF36251.1"/>
    <property type="molecule type" value="Genomic_DNA"/>
</dbReference>
<feature type="compositionally biased region" description="Polar residues" evidence="1">
    <location>
        <begin position="104"/>
        <end position="119"/>
    </location>
</feature>
<evidence type="ECO:0000256" key="1">
    <source>
        <dbReference type="SAM" id="MobiDB-lite"/>
    </source>
</evidence>
<reference evidence="3" key="1">
    <citation type="journal article" date="2012" name="Nat. Genet.">
        <title>Lifestyle transitions in plant pathogenic Colletotrichum fungi deciphered by genome and transcriptome analyses.</title>
        <authorList>
            <person name="O'Connell R.J."/>
            <person name="Thon M.R."/>
            <person name="Hacquard S."/>
            <person name="Amyotte S.G."/>
            <person name="Kleemann J."/>
            <person name="Torres M.F."/>
            <person name="Damm U."/>
            <person name="Buiate E.A."/>
            <person name="Epstein L."/>
            <person name="Alkan N."/>
            <person name="Altmueller J."/>
            <person name="Alvarado-Balderrama L."/>
            <person name="Bauser C.A."/>
            <person name="Becker C."/>
            <person name="Birren B.W."/>
            <person name="Chen Z."/>
            <person name="Choi J."/>
            <person name="Crouch J.A."/>
            <person name="Duvick J.P."/>
            <person name="Farman M.A."/>
            <person name="Gan P."/>
            <person name="Heiman D."/>
            <person name="Henrissat B."/>
            <person name="Howard R.J."/>
            <person name="Kabbage M."/>
            <person name="Koch C."/>
            <person name="Kracher B."/>
            <person name="Kubo Y."/>
            <person name="Law A.D."/>
            <person name="Lebrun M.-H."/>
            <person name="Lee Y.-H."/>
            <person name="Miyara I."/>
            <person name="Moore N."/>
            <person name="Neumann U."/>
            <person name="Nordstroem K."/>
            <person name="Panaccione D.G."/>
            <person name="Panstruga R."/>
            <person name="Place M."/>
            <person name="Proctor R.H."/>
            <person name="Prusky D."/>
            <person name="Rech G."/>
            <person name="Reinhardt R."/>
            <person name="Rollins J.A."/>
            <person name="Rounsley S."/>
            <person name="Schardl C.L."/>
            <person name="Schwartz D.C."/>
            <person name="Shenoy N."/>
            <person name="Shirasu K."/>
            <person name="Sikhakolli U.R."/>
            <person name="Stueber K."/>
            <person name="Sukno S.A."/>
            <person name="Sweigard J.A."/>
            <person name="Takano Y."/>
            <person name="Takahara H."/>
            <person name="Trail F."/>
            <person name="van der Does H.C."/>
            <person name="Voll L.M."/>
            <person name="Will I."/>
            <person name="Young S."/>
            <person name="Zeng Q."/>
            <person name="Zhang J."/>
            <person name="Zhou S."/>
            <person name="Dickman M.B."/>
            <person name="Schulze-Lefert P."/>
            <person name="Ver Loren van Themaat E."/>
            <person name="Ma L.-J."/>
            <person name="Vaillancourt L.J."/>
        </authorList>
    </citation>
    <scope>NUCLEOTIDE SEQUENCE [LARGE SCALE GENOMIC DNA]</scope>
    <source>
        <strain evidence="3">IMI 349063</strain>
    </source>
</reference>
<feature type="region of interest" description="Disordered" evidence="1">
    <location>
        <begin position="104"/>
        <end position="138"/>
    </location>
</feature>
<proteinExistence type="predicted"/>
<accession>H1V7P9</accession>